<dbReference type="Pfam" id="PF21929">
    <property type="entry name" value="GpP_4th"/>
    <property type="match status" value="1"/>
</dbReference>
<dbReference type="Gene3D" id="3.30.1920.10">
    <property type="entry name" value="Baseplate protein-like domains - 2 layer sandwich fold"/>
    <property type="match status" value="1"/>
</dbReference>
<proteinExistence type="predicted"/>
<dbReference type="RefSeq" id="WP_008954446.1">
    <property type="nucleotide sequence ID" value="NZ_ACIS01000006.1"/>
</dbReference>
<dbReference type="EMBL" id="ACIS01000006">
    <property type="protein sequence ID" value="EEG08223.1"/>
    <property type="molecule type" value="Genomic_DNA"/>
</dbReference>
<dbReference type="PIRSF" id="PIRSF004440">
    <property type="entry name" value="GpP"/>
    <property type="match status" value="1"/>
</dbReference>
<sequence length="375" mass="41355">MPDVCELKVGGMIYGGWTDIEIQRGLEQVSGQFSLQVTERWPGQSEPRPIRPGQAGVVTLDGEPVVTGWMDECRPGYDATNTWFNVSGRDKTADLIDCSAIFKSGQWKGASLKRIALDLLAAYGIDVVVGPRAEQRANAAIPSFRLEEGETVFDCLERAARLKAVMLWTDGRGRLVIDLPGSTKAVTALVEGENILRADVTLSWRERYSQYIVKGQARGQHNAKGVATDQVVTRHRPLIILAEDQVHSPTALQRAEWERTVRQGRANRAIIRVQSWRQAGDTGPLWVPGLRVPVTSPRLRIDAEMLIASVTYLKNANDGTVTDLEIADPRAFDLLSGIRTASLKSTRTGDKGLATGRDRKDGKKKGKKTEDWSDL</sequence>
<evidence type="ECO:0000259" key="2">
    <source>
        <dbReference type="Pfam" id="PF21683"/>
    </source>
</evidence>
<feature type="region of interest" description="Disordered" evidence="1">
    <location>
        <begin position="345"/>
        <end position="375"/>
    </location>
</feature>
<dbReference type="Gene3D" id="3.55.50.10">
    <property type="entry name" value="Baseplate protein-like domains"/>
    <property type="match status" value="1"/>
</dbReference>
<dbReference type="InterPro" id="IPR053981">
    <property type="entry name" value="Gp44/GpP-like_2nd"/>
</dbReference>
<dbReference type="SUPFAM" id="SSF69279">
    <property type="entry name" value="Phage tail proteins"/>
    <property type="match status" value="2"/>
</dbReference>
<keyword evidence="6" id="KW-1185">Reference proteome</keyword>
<dbReference type="eggNOG" id="COG4379">
    <property type="taxonomic scope" value="Bacteria"/>
</dbReference>
<dbReference type="Proteomes" id="UP000003165">
    <property type="component" value="Unassembled WGS sequence"/>
</dbReference>
<organism evidence="5 6">
    <name type="scientific">Pseudogulbenkiania ferrooxidans 2002</name>
    <dbReference type="NCBI Taxonomy" id="279714"/>
    <lineage>
        <taxon>Bacteria</taxon>
        <taxon>Pseudomonadati</taxon>
        <taxon>Pseudomonadota</taxon>
        <taxon>Betaproteobacteria</taxon>
        <taxon>Neisseriales</taxon>
        <taxon>Chromobacteriaceae</taxon>
        <taxon>Pseudogulbenkiania</taxon>
    </lineage>
</organism>
<feature type="domain" description="Baseplate hub protein gp44/GpP-like second" evidence="4">
    <location>
        <begin position="92"/>
        <end position="177"/>
    </location>
</feature>
<dbReference type="Gene3D" id="2.30.300.10">
    <property type="entry name" value="Baseplate protein-like domain - beta roll fold"/>
    <property type="match status" value="1"/>
</dbReference>
<reference evidence="5 6" key="1">
    <citation type="submission" date="2009-02" db="EMBL/GenBank/DDBJ databases">
        <title>Sequencing of the draft genome and assembly of Lutiella nitroferrum 2002.</title>
        <authorList>
            <consortium name="US DOE Joint Genome Institute (JGI-PGF)"/>
            <person name="Lucas S."/>
            <person name="Copeland A."/>
            <person name="Lapidus A."/>
            <person name="Glavina del Rio T."/>
            <person name="Tice H."/>
            <person name="Bruce D."/>
            <person name="Goodwin L."/>
            <person name="Pitluck S."/>
            <person name="Larimer F."/>
            <person name="Land M.L."/>
            <person name="Hauser L."/>
            <person name="Coates J.D."/>
        </authorList>
    </citation>
    <scope>NUCLEOTIDE SEQUENCE [LARGE SCALE GENOMIC DNA]</scope>
    <source>
        <strain evidence="5 6">2002</strain>
    </source>
</reference>
<gene>
    <name evidence="5" type="ORF">FuraDRAFT_2426</name>
</gene>
<name>B9Z4Z1_9NEIS</name>
<feature type="domain" description="Baseplate hub protein gp44/GpP-like C-terminal" evidence="3">
    <location>
        <begin position="251"/>
        <end position="334"/>
    </location>
</feature>
<evidence type="ECO:0000313" key="5">
    <source>
        <dbReference type="EMBL" id="EEG08223.1"/>
    </source>
</evidence>
<evidence type="ECO:0000259" key="3">
    <source>
        <dbReference type="Pfam" id="PF21929"/>
    </source>
</evidence>
<evidence type="ECO:0000313" key="6">
    <source>
        <dbReference type="Proteomes" id="UP000003165"/>
    </source>
</evidence>
<dbReference type="Pfam" id="PF22255">
    <property type="entry name" value="Gp44-like_2nd"/>
    <property type="match status" value="1"/>
</dbReference>
<dbReference type="InterPro" id="IPR026276">
    <property type="entry name" value="Baseplate_GpP"/>
</dbReference>
<evidence type="ECO:0000259" key="4">
    <source>
        <dbReference type="Pfam" id="PF22255"/>
    </source>
</evidence>
<accession>B9Z4Z1</accession>
<comment type="caution">
    <text evidence="5">The sequence shown here is derived from an EMBL/GenBank/DDBJ whole genome shotgun (WGS) entry which is preliminary data.</text>
</comment>
<protein>
    <submittedName>
        <fullName evidence="5">Mu P family protein</fullName>
    </submittedName>
</protein>
<dbReference type="InterPro" id="IPR023399">
    <property type="entry name" value="Baseplate-like_2-layer_sand"/>
</dbReference>
<evidence type="ECO:0000256" key="1">
    <source>
        <dbReference type="SAM" id="MobiDB-lite"/>
    </source>
</evidence>
<dbReference type="InterPro" id="IPR049354">
    <property type="entry name" value="GpP-like_N"/>
</dbReference>
<dbReference type="AlphaFoldDB" id="B9Z4Z1"/>
<dbReference type="InterPro" id="IPR053982">
    <property type="entry name" value="Gp44/GpP-like_C"/>
</dbReference>
<dbReference type="Pfam" id="PF21683">
    <property type="entry name" value="GpP-like_1st"/>
    <property type="match status" value="1"/>
</dbReference>
<feature type="domain" description="Baseplate hub protein gp44-like N-terminal" evidence="2">
    <location>
        <begin position="6"/>
        <end position="90"/>
    </location>
</feature>